<organism evidence="11">
    <name type="scientific">Chromera velia CCMP2878</name>
    <dbReference type="NCBI Taxonomy" id="1169474"/>
    <lineage>
        <taxon>Eukaryota</taxon>
        <taxon>Sar</taxon>
        <taxon>Alveolata</taxon>
        <taxon>Colpodellida</taxon>
        <taxon>Chromeraceae</taxon>
        <taxon>Chromera</taxon>
    </lineage>
</organism>
<evidence type="ECO:0000259" key="10">
    <source>
        <dbReference type="PROSITE" id="PS51712"/>
    </source>
</evidence>
<dbReference type="InterPro" id="IPR032859">
    <property type="entry name" value="KH_dom-like"/>
</dbReference>
<evidence type="ECO:0000313" key="11">
    <source>
        <dbReference type="EMBL" id="CEM14949.1"/>
    </source>
</evidence>
<dbReference type="PANTHER" id="PTHR43834:SF6">
    <property type="entry name" value="GTPASE DER"/>
    <property type="match status" value="1"/>
</dbReference>
<dbReference type="PRINTS" id="PR00326">
    <property type="entry name" value="GTP1OBG"/>
</dbReference>
<evidence type="ECO:0000256" key="7">
    <source>
        <dbReference type="ARBA" id="ARBA00032345"/>
    </source>
</evidence>
<keyword evidence="6" id="KW-0342">GTP-binding</keyword>
<accession>A0A0G4FM81</accession>
<dbReference type="InterPro" id="IPR016484">
    <property type="entry name" value="GTPase_Der"/>
</dbReference>
<proteinExistence type="inferred from homology"/>
<dbReference type="InterPro" id="IPR027417">
    <property type="entry name" value="P-loop_NTPase"/>
</dbReference>
<dbReference type="InterPro" id="IPR006073">
    <property type="entry name" value="GTP-bd"/>
</dbReference>
<dbReference type="SUPFAM" id="SSF52540">
    <property type="entry name" value="P-loop containing nucleoside triphosphate hydrolases"/>
    <property type="match status" value="3"/>
</dbReference>
<dbReference type="FunFam" id="3.30.300.20:FF:000004">
    <property type="entry name" value="GTPase Der"/>
    <property type="match status" value="1"/>
</dbReference>
<dbReference type="AlphaFoldDB" id="A0A0G4FM81"/>
<dbReference type="Pfam" id="PF14714">
    <property type="entry name" value="KH_dom-like"/>
    <property type="match status" value="1"/>
</dbReference>
<dbReference type="EMBL" id="CDMZ01000467">
    <property type="protein sequence ID" value="CEM14949.1"/>
    <property type="molecule type" value="Genomic_DNA"/>
</dbReference>
<dbReference type="InterPro" id="IPR031166">
    <property type="entry name" value="G_ENGA"/>
</dbReference>
<evidence type="ECO:0000256" key="6">
    <source>
        <dbReference type="ARBA" id="ARBA00023134"/>
    </source>
</evidence>
<dbReference type="InterPro" id="IPR015946">
    <property type="entry name" value="KH_dom-like_a/b"/>
</dbReference>
<protein>
    <recommendedName>
        <fullName evidence="2">GTPase Der</fullName>
    </recommendedName>
    <alternativeName>
        <fullName evidence="7">GTP-binding protein EngA</fullName>
    </alternativeName>
</protein>
<sequence>MILRAVSLLVTWFRLLASPSLLRSLVDCSFRPWRVLVLSGPSGAGKSRLAVRLARRLQEETGMQSAVLSSDAVQVYSGLDVGSDKIGEGDREGVPHCLMDLLRVGEGNFAVSDFRERACEEMSRLLSEGANVVVVGGSSFYLNALLNGGVEGPEEDPKFREQMERRCDKEGVEVLYEELQRRDPEYARGIGKTDKFRIIRALEKLEGGGGKTMGDFRVSSRLRSPNIFERWLYFDPKSGQDVKKAKRKEAKKQQQEQRQKKKNNKLGKQTQRESVKKNLRRFVLRKKEGVRIFLREVYDALAVSSALQMPCLVALPTIESAHRKKSHTDLSCPPSESVRNVAVDFRCWFAVRPREELQERVALRAHEMVFEKGLIEETLRENKGGALERNRSASKALGYRQTLELLRGRAGRGEGSVDVSDAEKRELVEKIRSGTMRLIRQQMTWHKKERRFRWIDLSPSPSSSSVGTEGKKEEGEFKLCEKKEEAAVEAEELIFTDFLSRPWWGLHKESCFHPSAYWYASMPDVLVRQVKVGKLPVIAVVGRPNVGKSTLFNRISEQNRGGAIVDDFPGVTRDRTYRACRWNGYNFRAVDTGGLVFEDEPGLVFMDEIRQQVLLALEESKAAIFVVDGRGPPTLLDEEIASFLRKMKTQKGLQVILAVNKCESHLRGNDHVHDYWSLGLGTPTPVSGLTGSGVGDVLDLATERLDWVPDNEVMEAEDVNVAIIGKPNVGKSSLLNRFMGEQRAIVSDVAGTTRDAVDCLLERKNSTYRLVDTAGVRKKQKVATSEDQAEWLMVNRAVKAIKRADVCLLVLDVVAGISDQDKELADKILDMGKACVVVCNKWDAVDKDETTYEKAVSYVKAMIPHIKFCKVLFCSAKTGQRLPQIFQAVDAAVEEHRRRVPTHLVNEVVRETVQLHPPPVIKGKQGKIYLAQQVGCRPPTFTLFCNQGGLFAEPYRKYLERKMRDAFGFEGTPVRWLFRGKKARGLFGSTSGRREPVKAAVAARRKSRSDKEKQERSLERQAEIEEEERTSPDRIGGLAFM</sequence>
<name>A0A0G4FM81_9ALVE</name>
<keyword evidence="4" id="KW-0677">Repeat</keyword>
<feature type="region of interest" description="Disordered" evidence="8">
    <location>
        <begin position="239"/>
        <end position="274"/>
    </location>
</feature>
<evidence type="ECO:0000256" key="1">
    <source>
        <dbReference type="ARBA" id="ARBA00008279"/>
    </source>
</evidence>
<dbReference type="CDD" id="cd01895">
    <property type="entry name" value="EngA2"/>
    <property type="match status" value="1"/>
</dbReference>
<dbReference type="GO" id="GO:0042254">
    <property type="term" value="P:ribosome biogenesis"/>
    <property type="evidence" value="ECO:0007669"/>
    <property type="project" value="UniProtKB-KW"/>
</dbReference>
<dbReference type="HAMAP" id="MF_00195">
    <property type="entry name" value="GTPase_Der"/>
    <property type="match status" value="1"/>
</dbReference>
<evidence type="ECO:0000256" key="8">
    <source>
        <dbReference type="SAM" id="MobiDB-lite"/>
    </source>
</evidence>
<dbReference type="Gene3D" id="3.40.50.300">
    <property type="entry name" value="P-loop containing nucleotide triphosphate hydrolases"/>
    <property type="match status" value="3"/>
</dbReference>
<feature type="region of interest" description="Disordered" evidence="8">
    <location>
        <begin position="997"/>
        <end position="1041"/>
    </location>
</feature>
<evidence type="ECO:0000256" key="5">
    <source>
        <dbReference type="ARBA" id="ARBA00022741"/>
    </source>
</evidence>
<dbReference type="Pfam" id="PF01715">
    <property type="entry name" value="IPPT"/>
    <property type="match status" value="2"/>
</dbReference>
<dbReference type="Gene3D" id="1.10.20.140">
    <property type="match status" value="1"/>
</dbReference>
<keyword evidence="5" id="KW-0547">Nucleotide-binding</keyword>
<evidence type="ECO:0000256" key="4">
    <source>
        <dbReference type="ARBA" id="ARBA00022737"/>
    </source>
</evidence>
<dbReference type="Pfam" id="PF01926">
    <property type="entry name" value="MMR_HSR1"/>
    <property type="match status" value="2"/>
</dbReference>
<dbReference type="VEuPathDB" id="CryptoDB:Cvel_17663"/>
<dbReference type="PANTHER" id="PTHR43834">
    <property type="entry name" value="GTPASE DER"/>
    <property type="match status" value="1"/>
</dbReference>
<dbReference type="PROSITE" id="PS51712">
    <property type="entry name" value="G_ENGA"/>
    <property type="match status" value="1"/>
</dbReference>
<evidence type="ECO:0000256" key="3">
    <source>
        <dbReference type="ARBA" id="ARBA00022517"/>
    </source>
</evidence>
<feature type="domain" description="EngA-type G" evidence="10">
    <location>
        <begin position="719"/>
        <end position="897"/>
    </location>
</feature>
<dbReference type="SMART" id="SM00382">
    <property type="entry name" value="AAA"/>
    <property type="match status" value="3"/>
</dbReference>
<dbReference type="GO" id="GO:0008033">
    <property type="term" value="P:tRNA processing"/>
    <property type="evidence" value="ECO:0007669"/>
    <property type="project" value="InterPro"/>
</dbReference>
<feature type="signal peptide" evidence="9">
    <location>
        <begin position="1"/>
        <end position="17"/>
    </location>
</feature>
<dbReference type="Gene3D" id="3.30.300.20">
    <property type="match status" value="1"/>
</dbReference>
<dbReference type="NCBIfam" id="TIGR00231">
    <property type="entry name" value="small_GTP"/>
    <property type="match status" value="2"/>
</dbReference>
<evidence type="ECO:0000256" key="2">
    <source>
        <dbReference type="ARBA" id="ARBA00020953"/>
    </source>
</evidence>
<dbReference type="FunFam" id="3.40.50.300:FF:000040">
    <property type="entry name" value="GTPase Der"/>
    <property type="match status" value="1"/>
</dbReference>
<dbReference type="GO" id="GO:0052381">
    <property type="term" value="F:tRNA dimethylallyltransferase activity"/>
    <property type="evidence" value="ECO:0007669"/>
    <property type="project" value="InterPro"/>
</dbReference>
<feature type="chain" id="PRO_5005188796" description="GTPase Der" evidence="9">
    <location>
        <begin position="18"/>
        <end position="1041"/>
    </location>
</feature>
<dbReference type="InterPro" id="IPR003593">
    <property type="entry name" value="AAA+_ATPase"/>
</dbReference>
<dbReference type="CDD" id="cd01894">
    <property type="entry name" value="EngA1"/>
    <property type="match status" value="1"/>
</dbReference>
<dbReference type="GO" id="GO:0005525">
    <property type="term" value="F:GTP binding"/>
    <property type="evidence" value="ECO:0007669"/>
    <property type="project" value="UniProtKB-KW"/>
</dbReference>
<keyword evidence="3" id="KW-0690">Ribosome biogenesis</keyword>
<gene>
    <name evidence="11" type="ORF">Cvel_17663</name>
</gene>
<dbReference type="GO" id="GO:0043022">
    <property type="term" value="F:ribosome binding"/>
    <property type="evidence" value="ECO:0007669"/>
    <property type="project" value="TreeGrafter"/>
</dbReference>
<dbReference type="InterPro" id="IPR018022">
    <property type="entry name" value="IPT"/>
</dbReference>
<dbReference type="NCBIfam" id="TIGR03594">
    <property type="entry name" value="GTPase_EngA"/>
    <property type="match status" value="1"/>
</dbReference>
<feature type="compositionally biased region" description="Basic and acidic residues" evidence="8">
    <location>
        <begin position="1009"/>
        <end position="1023"/>
    </location>
</feature>
<dbReference type="HAMAP" id="MF_00185">
    <property type="entry name" value="IPP_trans"/>
    <property type="match status" value="1"/>
</dbReference>
<keyword evidence="9" id="KW-0732">Signal</keyword>
<dbReference type="InterPro" id="IPR005225">
    <property type="entry name" value="Small_GTP-bd"/>
</dbReference>
<reference evidence="11" key="1">
    <citation type="submission" date="2014-11" db="EMBL/GenBank/DDBJ databases">
        <authorList>
            <person name="Otto D Thomas"/>
            <person name="Naeem Raeece"/>
        </authorList>
    </citation>
    <scope>NUCLEOTIDE SEQUENCE</scope>
</reference>
<evidence type="ECO:0000256" key="9">
    <source>
        <dbReference type="SAM" id="SignalP"/>
    </source>
</evidence>
<comment type="similarity">
    <text evidence="1">Belongs to the TRAFAC class TrmE-Era-EngA-EngB-Septin-like GTPase superfamily. EngA (Der) GTPase family.</text>
</comment>